<dbReference type="EC" id="4.2.2.29" evidence="7"/>
<evidence type="ECO:0000313" key="9">
    <source>
        <dbReference type="Proteomes" id="UP000823636"/>
    </source>
</evidence>
<keyword evidence="2 7" id="KW-0812">Transmembrane</keyword>
<comment type="similarity">
    <text evidence="7">Belongs to the transglycosylase MltG family.</text>
</comment>
<dbReference type="Gene3D" id="3.30.160.60">
    <property type="entry name" value="Classic Zinc Finger"/>
    <property type="match status" value="1"/>
</dbReference>
<dbReference type="GO" id="GO:0071555">
    <property type="term" value="P:cell wall organization"/>
    <property type="evidence" value="ECO:0007669"/>
    <property type="project" value="UniProtKB-KW"/>
</dbReference>
<evidence type="ECO:0000256" key="7">
    <source>
        <dbReference type="HAMAP-Rule" id="MF_02065"/>
    </source>
</evidence>
<comment type="catalytic activity">
    <reaction evidence="7">
        <text>a peptidoglycan chain = a peptidoglycan chain with N-acetyl-1,6-anhydromuramyl-[peptide] at the reducing end + a peptidoglycan chain with N-acetylglucosamine at the non-reducing end.</text>
        <dbReference type="EC" id="4.2.2.29"/>
    </reaction>
</comment>
<evidence type="ECO:0000256" key="5">
    <source>
        <dbReference type="ARBA" id="ARBA00023239"/>
    </source>
</evidence>
<dbReference type="Pfam" id="PF02618">
    <property type="entry name" value="YceG"/>
    <property type="match status" value="1"/>
</dbReference>
<dbReference type="InterPro" id="IPR003770">
    <property type="entry name" value="MLTG-like"/>
</dbReference>
<accession>A0A9D9E3P8</accession>
<dbReference type="HAMAP" id="MF_02065">
    <property type="entry name" value="MltG"/>
    <property type="match status" value="1"/>
</dbReference>
<keyword evidence="5 7" id="KW-0456">Lyase</keyword>
<dbReference type="Proteomes" id="UP000823636">
    <property type="component" value="Unassembled WGS sequence"/>
</dbReference>
<gene>
    <name evidence="7 8" type="primary">mltG</name>
    <name evidence="8" type="ORF">IAC54_01765</name>
</gene>
<dbReference type="PANTHER" id="PTHR30518:SF2">
    <property type="entry name" value="ENDOLYTIC MUREIN TRANSGLYCOSYLASE"/>
    <property type="match status" value="1"/>
</dbReference>
<comment type="caution">
    <text evidence="8">The sequence shown here is derived from an EMBL/GenBank/DDBJ whole genome shotgun (WGS) entry which is preliminary data.</text>
</comment>
<dbReference type="GO" id="GO:0009252">
    <property type="term" value="P:peptidoglycan biosynthetic process"/>
    <property type="evidence" value="ECO:0007669"/>
    <property type="project" value="UniProtKB-UniRule"/>
</dbReference>
<dbReference type="NCBIfam" id="TIGR00247">
    <property type="entry name" value="endolytic transglycosylase MltG"/>
    <property type="match status" value="1"/>
</dbReference>
<keyword evidence="1 7" id="KW-1003">Cell membrane</keyword>
<name>A0A9D9E3P8_9BACT</name>
<evidence type="ECO:0000256" key="1">
    <source>
        <dbReference type="ARBA" id="ARBA00022475"/>
    </source>
</evidence>
<dbReference type="GO" id="GO:0008932">
    <property type="term" value="F:lytic endotransglycosylase activity"/>
    <property type="evidence" value="ECO:0007669"/>
    <property type="project" value="UniProtKB-UniRule"/>
</dbReference>
<reference evidence="8" key="2">
    <citation type="journal article" date="2021" name="PeerJ">
        <title>Extensive microbial diversity within the chicken gut microbiome revealed by metagenomics and culture.</title>
        <authorList>
            <person name="Gilroy R."/>
            <person name="Ravi A."/>
            <person name="Getino M."/>
            <person name="Pursley I."/>
            <person name="Horton D.L."/>
            <person name="Alikhan N.F."/>
            <person name="Baker D."/>
            <person name="Gharbi K."/>
            <person name="Hall N."/>
            <person name="Watson M."/>
            <person name="Adriaenssens E.M."/>
            <person name="Foster-Nyarko E."/>
            <person name="Jarju S."/>
            <person name="Secka A."/>
            <person name="Antonio M."/>
            <person name="Oren A."/>
            <person name="Chaudhuri R.R."/>
            <person name="La Ragione R."/>
            <person name="Hildebrand F."/>
            <person name="Pallen M.J."/>
        </authorList>
    </citation>
    <scope>NUCLEOTIDE SEQUENCE</scope>
    <source>
        <strain evidence="8">G3-4614</strain>
    </source>
</reference>
<comment type="function">
    <text evidence="7">Functions as a peptidoglycan terminase that cleaves nascent peptidoglycan strands endolytically to terminate their elongation.</text>
</comment>
<sequence length="347" mass="39566">MKIKNLKKPFTIRLVIAAAVTAAVLAAFAIYAYIVLNKPIGGESHLLYINEMTTRQSLYDELAPVYGTRNAKLVDTMLKVRRRRPDRYPGCYILTADMTPLQLFRLLTMGDDSTVNYTFNNIRTKQELAETTSKYLNLPADTVLAMLNDTVLCKSLGFDTVSIVSMFLPDTYQVYRCSAPYAFMKRMKREYGKFWNDTRKALAKNAGLTPYEVSILASIVEEETKIPEEMNRVAGLYINRLNKGMLLQADPTVKFAVGDFSLKRILNKHLETDSPYNTYKYPGLPPGPIRIPSKTALNAVLNFEKNNYLYMCAKEDFSGRHNFATTLSEHNRNANRYRNALNRLKIK</sequence>
<evidence type="ECO:0000256" key="6">
    <source>
        <dbReference type="ARBA" id="ARBA00023316"/>
    </source>
</evidence>
<evidence type="ECO:0000313" key="8">
    <source>
        <dbReference type="EMBL" id="MBO8437611.1"/>
    </source>
</evidence>
<comment type="subcellular location">
    <subcellularLocation>
        <location evidence="7">Cell membrane</location>
        <topology evidence="7">Single-pass membrane protein</topology>
    </subcellularLocation>
</comment>
<feature type="site" description="Important for catalytic activity" evidence="7">
    <location>
        <position position="223"/>
    </location>
</feature>
<protein>
    <recommendedName>
        <fullName evidence="7">Endolytic murein transglycosylase</fullName>
        <ecNumber evidence="7">4.2.2.29</ecNumber>
    </recommendedName>
    <alternativeName>
        <fullName evidence="7">Peptidoglycan lytic transglycosylase</fullName>
    </alternativeName>
    <alternativeName>
        <fullName evidence="7">Peptidoglycan polymerization terminase</fullName>
    </alternativeName>
</protein>
<evidence type="ECO:0000256" key="2">
    <source>
        <dbReference type="ARBA" id="ARBA00022692"/>
    </source>
</evidence>
<dbReference type="CDD" id="cd08010">
    <property type="entry name" value="MltG_like"/>
    <property type="match status" value="1"/>
</dbReference>
<dbReference type="GO" id="GO:0005886">
    <property type="term" value="C:plasma membrane"/>
    <property type="evidence" value="ECO:0007669"/>
    <property type="project" value="UniProtKB-SubCell"/>
</dbReference>
<feature type="transmembrane region" description="Helical" evidence="7">
    <location>
        <begin position="12"/>
        <end position="34"/>
    </location>
</feature>
<dbReference type="AlphaFoldDB" id="A0A9D9E3P8"/>
<dbReference type="EMBL" id="JADIMW010000015">
    <property type="protein sequence ID" value="MBO8437611.1"/>
    <property type="molecule type" value="Genomic_DNA"/>
</dbReference>
<organism evidence="8 9">
    <name type="scientific">Candidatus Caccoplasma merdipullorum</name>
    <dbReference type="NCBI Taxonomy" id="2840718"/>
    <lineage>
        <taxon>Bacteria</taxon>
        <taxon>Pseudomonadati</taxon>
        <taxon>Bacteroidota</taxon>
        <taxon>Bacteroidia</taxon>
        <taxon>Bacteroidales</taxon>
        <taxon>Bacteroidaceae</taxon>
        <taxon>Bacteroidaceae incertae sedis</taxon>
        <taxon>Candidatus Caccoplasma</taxon>
    </lineage>
</organism>
<keyword evidence="4 7" id="KW-0472">Membrane</keyword>
<evidence type="ECO:0000256" key="3">
    <source>
        <dbReference type="ARBA" id="ARBA00022989"/>
    </source>
</evidence>
<keyword evidence="3 7" id="KW-1133">Transmembrane helix</keyword>
<keyword evidence="6 7" id="KW-0961">Cell wall biogenesis/degradation</keyword>
<dbReference type="PANTHER" id="PTHR30518">
    <property type="entry name" value="ENDOLYTIC MUREIN TRANSGLYCOSYLASE"/>
    <property type="match status" value="1"/>
</dbReference>
<proteinExistence type="inferred from homology"/>
<evidence type="ECO:0000256" key="4">
    <source>
        <dbReference type="ARBA" id="ARBA00023136"/>
    </source>
</evidence>
<reference evidence="8" key="1">
    <citation type="submission" date="2020-10" db="EMBL/GenBank/DDBJ databases">
        <authorList>
            <person name="Gilroy R."/>
        </authorList>
    </citation>
    <scope>NUCLEOTIDE SEQUENCE</scope>
    <source>
        <strain evidence="8">G3-4614</strain>
    </source>
</reference>